<evidence type="ECO:0000256" key="6">
    <source>
        <dbReference type="PIRNR" id="PIRNR000535"/>
    </source>
</evidence>
<dbReference type="EMBL" id="ANHZ02000003">
    <property type="protein sequence ID" value="EME37549.1"/>
    <property type="molecule type" value="Genomic_DNA"/>
</dbReference>
<evidence type="ECO:0000259" key="8">
    <source>
        <dbReference type="Pfam" id="PF00294"/>
    </source>
</evidence>
<dbReference type="GO" id="GO:0005829">
    <property type="term" value="C:cytosol"/>
    <property type="evidence" value="ECO:0007669"/>
    <property type="project" value="TreeGrafter"/>
</dbReference>
<dbReference type="InterPro" id="IPR011611">
    <property type="entry name" value="PfkB_dom"/>
</dbReference>
<sequence length="321" mass="32215">MIVTFTASPSIDRTAALTAPLERGGVNRIASVDDGPGGKGINVSRALALAGAPTLAVLPAAGGDPLLAALAQADVAHRAVDLPGRVRTNITLTEPDGTTTKINEPGALLDDDAQLACLAAVRDAVSPGDWVALCGSLPPGPSEDWYAQLITQLRGSGVQIAVDTSDAPLVALSERLETAAPDILKPNGLELGQLVGDDGLAIEAAADDGDFLPAARAARRLVERGVREVLATLGGAGAVLVTAEGAWSATPPPITPVSTVGAGDSSLSGLLIAHTEGLAPAERLRRAVAYGSGATALPGTGVPSPEQIDLDGTTVSELPLD</sequence>
<dbReference type="STRING" id="71999.KPaMU14_01250"/>
<name>M2YGA2_9MICC</name>
<dbReference type="GO" id="GO:0008443">
    <property type="term" value="F:phosphofructokinase activity"/>
    <property type="evidence" value="ECO:0007669"/>
    <property type="project" value="TreeGrafter"/>
</dbReference>
<feature type="region of interest" description="Disordered" evidence="7">
    <location>
        <begin position="295"/>
        <end position="321"/>
    </location>
</feature>
<dbReference type="PANTHER" id="PTHR46566:SF5">
    <property type="entry name" value="1-PHOSPHOFRUCTOKINASE"/>
    <property type="match status" value="1"/>
</dbReference>
<keyword evidence="4" id="KW-0418">Kinase</keyword>
<accession>M2YGA2</accession>
<dbReference type="Pfam" id="PF00294">
    <property type="entry name" value="PfkB"/>
    <property type="match status" value="1"/>
</dbReference>
<evidence type="ECO:0000256" key="2">
    <source>
        <dbReference type="ARBA" id="ARBA00022679"/>
    </source>
</evidence>
<dbReference type="GO" id="GO:0005524">
    <property type="term" value="F:ATP binding"/>
    <property type="evidence" value="ECO:0007669"/>
    <property type="project" value="UniProtKB-KW"/>
</dbReference>
<evidence type="ECO:0000256" key="7">
    <source>
        <dbReference type="SAM" id="MobiDB-lite"/>
    </source>
</evidence>
<dbReference type="PROSITE" id="PS00584">
    <property type="entry name" value="PFKB_KINASES_2"/>
    <property type="match status" value="1"/>
</dbReference>
<proteinExistence type="inferred from homology"/>
<comment type="caution">
    <text evidence="9">The sequence shown here is derived from an EMBL/GenBank/DDBJ whole genome shotgun (WGS) entry which is preliminary data.</text>
</comment>
<keyword evidence="2 6" id="KW-0808">Transferase</keyword>
<dbReference type="Proteomes" id="UP000009877">
    <property type="component" value="Unassembled WGS sequence"/>
</dbReference>
<feature type="domain" description="Carbohydrate kinase PfkB" evidence="8">
    <location>
        <begin position="12"/>
        <end position="306"/>
    </location>
</feature>
<protein>
    <submittedName>
        <fullName evidence="9">1-phosphofructokinase</fullName>
    </submittedName>
</protein>
<dbReference type="CDD" id="cd01164">
    <property type="entry name" value="FruK_PfkB_like"/>
    <property type="match status" value="1"/>
</dbReference>
<dbReference type="AlphaFoldDB" id="M2YGA2"/>
<keyword evidence="5" id="KW-0067">ATP-binding</keyword>
<dbReference type="InterPro" id="IPR029056">
    <property type="entry name" value="Ribokinase-like"/>
</dbReference>
<evidence type="ECO:0000256" key="1">
    <source>
        <dbReference type="ARBA" id="ARBA00010688"/>
    </source>
</evidence>
<dbReference type="NCBIfam" id="TIGR03168">
    <property type="entry name" value="1-PFK"/>
    <property type="match status" value="1"/>
</dbReference>
<keyword evidence="10" id="KW-1185">Reference proteome</keyword>
<dbReference type="SUPFAM" id="SSF53613">
    <property type="entry name" value="Ribokinase-like"/>
    <property type="match status" value="1"/>
</dbReference>
<evidence type="ECO:0000313" key="10">
    <source>
        <dbReference type="Proteomes" id="UP000009877"/>
    </source>
</evidence>
<gene>
    <name evidence="9" type="ORF">C884_01600</name>
</gene>
<keyword evidence="3" id="KW-0547">Nucleotide-binding</keyword>
<evidence type="ECO:0000313" key="9">
    <source>
        <dbReference type="EMBL" id="EME37549.1"/>
    </source>
</evidence>
<reference evidence="9 10" key="1">
    <citation type="journal article" date="2014" name="Genome Announc.">
        <title>Draft Genome Sequence of Kocuria palustris PEL.</title>
        <authorList>
            <person name="Sharma G."/>
            <person name="Khatri I."/>
            <person name="Subramanian S."/>
        </authorList>
    </citation>
    <scope>NUCLEOTIDE SEQUENCE [LARGE SCALE GENOMIC DNA]</scope>
    <source>
        <strain evidence="9 10">PEL</strain>
    </source>
</reference>
<dbReference type="RefSeq" id="WP_006213668.1">
    <property type="nucleotide sequence ID" value="NZ_ANHZ02000003.1"/>
</dbReference>
<dbReference type="InterPro" id="IPR002173">
    <property type="entry name" value="Carboh/pur_kinase_PfkB_CS"/>
</dbReference>
<evidence type="ECO:0000256" key="3">
    <source>
        <dbReference type="ARBA" id="ARBA00022741"/>
    </source>
</evidence>
<comment type="similarity">
    <text evidence="1">Belongs to the carbohydrate kinase PfkB family.</text>
</comment>
<dbReference type="Gene3D" id="3.40.1190.20">
    <property type="match status" value="1"/>
</dbReference>
<dbReference type="PIRSF" id="PIRSF000535">
    <property type="entry name" value="1PFK/6PFK/LacC"/>
    <property type="match status" value="1"/>
</dbReference>
<dbReference type="PANTHER" id="PTHR46566">
    <property type="entry name" value="1-PHOSPHOFRUCTOKINASE-RELATED"/>
    <property type="match status" value="1"/>
</dbReference>
<dbReference type="InterPro" id="IPR017583">
    <property type="entry name" value="Tagatose/fructose_Pkinase"/>
</dbReference>
<organism evidence="9 10">
    <name type="scientific">Kocuria palustris PEL</name>
    <dbReference type="NCBI Taxonomy" id="1236550"/>
    <lineage>
        <taxon>Bacteria</taxon>
        <taxon>Bacillati</taxon>
        <taxon>Actinomycetota</taxon>
        <taxon>Actinomycetes</taxon>
        <taxon>Micrococcales</taxon>
        <taxon>Micrococcaceae</taxon>
        <taxon>Kocuria</taxon>
    </lineage>
</organism>
<evidence type="ECO:0000256" key="4">
    <source>
        <dbReference type="ARBA" id="ARBA00022777"/>
    </source>
</evidence>
<evidence type="ECO:0000256" key="5">
    <source>
        <dbReference type="ARBA" id="ARBA00022840"/>
    </source>
</evidence>